<proteinExistence type="predicted"/>
<name>A0A2H5X985_9BACT</name>
<dbReference type="AlphaFoldDB" id="A0A2H5X985"/>
<dbReference type="Proteomes" id="UP000236173">
    <property type="component" value="Unassembled WGS sequence"/>
</dbReference>
<organism evidence="2 3">
    <name type="scientific">Candidatus Fervidibacter japonicus</name>
    <dbReference type="NCBI Taxonomy" id="2035412"/>
    <lineage>
        <taxon>Bacteria</taxon>
        <taxon>Candidatus Fervidibacterota</taxon>
        <taxon>Candidatus Fervidibacter</taxon>
    </lineage>
</organism>
<protein>
    <submittedName>
        <fullName evidence="2">Uncharacterized protein</fullName>
    </submittedName>
</protein>
<feature type="transmembrane region" description="Helical" evidence="1">
    <location>
        <begin position="63"/>
        <end position="81"/>
    </location>
</feature>
<comment type="caution">
    <text evidence="2">The sequence shown here is derived from an EMBL/GenBank/DDBJ whole genome shotgun (WGS) entry which is preliminary data.</text>
</comment>
<feature type="transmembrane region" description="Helical" evidence="1">
    <location>
        <begin position="35"/>
        <end position="57"/>
    </location>
</feature>
<gene>
    <name evidence="2" type="ORF">HRbin17_00203</name>
</gene>
<evidence type="ECO:0000313" key="3">
    <source>
        <dbReference type="Proteomes" id="UP000236173"/>
    </source>
</evidence>
<keyword evidence="1" id="KW-0472">Membrane</keyword>
<keyword evidence="1" id="KW-1133">Transmembrane helix</keyword>
<dbReference type="EMBL" id="BEHT01000002">
    <property type="protein sequence ID" value="GBC97714.1"/>
    <property type="molecule type" value="Genomic_DNA"/>
</dbReference>
<keyword evidence="1" id="KW-0812">Transmembrane</keyword>
<accession>A0A2H5X985</accession>
<reference evidence="3" key="1">
    <citation type="submission" date="2017-09" db="EMBL/GenBank/DDBJ databases">
        <title>Metaegenomics of thermophilic ammonia-oxidizing enrichment culture.</title>
        <authorList>
            <person name="Kato S."/>
            <person name="Suzuki K."/>
        </authorList>
    </citation>
    <scope>NUCLEOTIDE SEQUENCE [LARGE SCALE GENOMIC DNA]</scope>
</reference>
<sequence length="95" mass="10427">MMPLWMWSTLLIPLGFIGWLVWLRLRAGGASHAQAFKMLLALGALGAIFVGSVSTAVNAWRTAQWQSAVSGVVGAVAFLTMRRVLQRAWERFPLG</sequence>
<feature type="transmembrane region" description="Helical" evidence="1">
    <location>
        <begin position="6"/>
        <end position="23"/>
    </location>
</feature>
<evidence type="ECO:0000256" key="1">
    <source>
        <dbReference type="SAM" id="Phobius"/>
    </source>
</evidence>
<evidence type="ECO:0000313" key="2">
    <source>
        <dbReference type="EMBL" id="GBC97714.1"/>
    </source>
</evidence>